<evidence type="ECO:0000256" key="1">
    <source>
        <dbReference type="SAM" id="Phobius"/>
    </source>
</evidence>
<dbReference type="EMBL" id="KB007981">
    <property type="protein sequence ID" value="ELR16848.1"/>
    <property type="molecule type" value="Genomic_DNA"/>
</dbReference>
<gene>
    <name evidence="3" type="ORF">ACA1_041750</name>
</gene>
<sequence>MPSTPLVVLSCLVALVLFGQARALDAALAPAAGEPVVHNYSLPARHCPGADVIITGNDLTTSSTCTYQCTFIFNSSSSTPSSSSPPSSASSSSTYSSSSLAIADSATEVECPLPEEPGHVITIEVWQIVDNGTTTIASSSLSTSTTPAALPEAEVKRLLGHFATSFTISAATSAVCESSGGSGWGGLPRWAWFVGGGGAVALAAALLAIGIFSFNRAQHRRRMRLRREFEDQHVALI</sequence>
<keyword evidence="2" id="KW-0732">Signal</keyword>
<evidence type="ECO:0008006" key="5">
    <source>
        <dbReference type="Google" id="ProtNLM"/>
    </source>
</evidence>
<evidence type="ECO:0000313" key="3">
    <source>
        <dbReference type="EMBL" id="ELR16848.1"/>
    </source>
</evidence>
<keyword evidence="4" id="KW-1185">Reference proteome</keyword>
<dbReference type="GeneID" id="14917625"/>
<dbReference type="AlphaFoldDB" id="L8GW68"/>
<evidence type="ECO:0000256" key="2">
    <source>
        <dbReference type="SAM" id="SignalP"/>
    </source>
</evidence>
<reference evidence="3 4" key="1">
    <citation type="journal article" date="2013" name="Genome Biol.">
        <title>Genome of Acanthamoeba castellanii highlights extensive lateral gene transfer and early evolution of tyrosine kinase signaling.</title>
        <authorList>
            <person name="Clarke M."/>
            <person name="Lohan A.J."/>
            <person name="Liu B."/>
            <person name="Lagkouvardos I."/>
            <person name="Roy S."/>
            <person name="Zafar N."/>
            <person name="Bertelli C."/>
            <person name="Schilde C."/>
            <person name="Kianianmomeni A."/>
            <person name="Burglin T.R."/>
            <person name="Frech C."/>
            <person name="Turcotte B."/>
            <person name="Kopec K.O."/>
            <person name="Synnott J.M."/>
            <person name="Choo C."/>
            <person name="Paponov I."/>
            <person name="Finkler A."/>
            <person name="Soon Heng Tan C."/>
            <person name="Hutchins A.P."/>
            <person name="Weinmeier T."/>
            <person name="Rattei T."/>
            <person name="Chu J.S."/>
            <person name="Gimenez G."/>
            <person name="Irimia M."/>
            <person name="Rigden D.J."/>
            <person name="Fitzpatrick D.A."/>
            <person name="Lorenzo-Morales J."/>
            <person name="Bateman A."/>
            <person name="Chiu C.H."/>
            <person name="Tang P."/>
            <person name="Hegemann P."/>
            <person name="Fromm H."/>
            <person name="Raoult D."/>
            <person name="Greub G."/>
            <person name="Miranda-Saavedra D."/>
            <person name="Chen N."/>
            <person name="Nash P."/>
            <person name="Ginger M.L."/>
            <person name="Horn M."/>
            <person name="Schaap P."/>
            <person name="Caler L."/>
            <person name="Loftus B."/>
        </authorList>
    </citation>
    <scope>NUCLEOTIDE SEQUENCE [LARGE SCALE GENOMIC DNA]</scope>
    <source>
        <strain evidence="3 4">Neff</strain>
    </source>
</reference>
<dbReference type="Proteomes" id="UP000011083">
    <property type="component" value="Unassembled WGS sequence"/>
</dbReference>
<dbReference type="RefSeq" id="XP_004338861.1">
    <property type="nucleotide sequence ID" value="XM_004338813.1"/>
</dbReference>
<feature type="signal peptide" evidence="2">
    <location>
        <begin position="1"/>
        <end position="23"/>
    </location>
</feature>
<feature type="chain" id="PRO_5003989893" description="IPT/TIG domain-containing protein" evidence="2">
    <location>
        <begin position="24"/>
        <end position="237"/>
    </location>
</feature>
<feature type="transmembrane region" description="Helical" evidence="1">
    <location>
        <begin position="190"/>
        <end position="214"/>
    </location>
</feature>
<dbReference type="KEGG" id="acan:ACA1_041750"/>
<keyword evidence="1" id="KW-0812">Transmembrane</keyword>
<name>L8GW68_ACACF</name>
<accession>L8GW68</accession>
<dbReference type="VEuPathDB" id="AmoebaDB:ACA1_041750"/>
<evidence type="ECO:0000313" key="4">
    <source>
        <dbReference type="Proteomes" id="UP000011083"/>
    </source>
</evidence>
<keyword evidence="1" id="KW-0472">Membrane</keyword>
<organism evidence="3 4">
    <name type="scientific">Acanthamoeba castellanii (strain ATCC 30010 / Neff)</name>
    <dbReference type="NCBI Taxonomy" id="1257118"/>
    <lineage>
        <taxon>Eukaryota</taxon>
        <taxon>Amoebozoa</taxon>
        <taxon>Discosea</taxon>
        <taxon>Longamoebia</taxon>
        <taxon>Centramoebida</taxon>
        <taxon>Acanthamoebidae</taxon>
        <taxon>Acanthamoeba</taxon>
    </lineage>
</organism>
<proteinExistence type="predicted"/>
<protein>
    <recommendedName>
        <fullName evidence="5">IPT/TIG domain-containing protein</fullName>
    </recommendedName>
</protein>
<keyword evidence="1" id="KW-1133">Transmembrane helix</keyword>